<evidence type="ECO:0000256" key="2">
    <source>
        <dbReference type="RuleBase" id="RU362080"/>
    </source>
</evidence>
<evidence type="ECO:0000313" key="4">
    <source>
        <dbReference type="Proteomes" id="UP000218439"/>
    </source>
</evidence>
<organism evidence="3 4">
    <name type="scientific">Vandammella animalimorsus</name>
    <dbReference type="NCBI Taxonomy" id="2029117"/>
    <lineage>
        <taxon>Bacteria</taxon>
        <taxon>Pseudomonadati</taxon>
        <taxon>Pseudomonadota</taxon>
        <taxon>Betaproteobacteria</taxon>
        <taxon>Burkholderiales</taxon>
        <taxon>Comamonadaceae</taxon>
        <taxon>Vandammella</taxon>
    </lineage>
</organism>
<dbReference type="EMBL" id="NSJE01000021">
    <property type="protein sequence ID" value="PAT41977.1"/>
    <property type="molecule type" value="Genomic_DNA"/>
</dbReference>
<dbReference type="NCBIfam" id="TIGR01552">
    <property type="entry name" value="phd_fam"/>
    <property type="match status" value="1"/>
</dbReference>
<accession>A0A2A2AW40</accession>
<reference evidence="3 4" key="1">
    <citation type="submission" date="2017-08" db="EMBL/GenBank/DDBJ databases">
        <title>WGS of Clinical strains of the CDC Group NO-1 linked to zoonotic infections in humans.</title>
        <authorList>
            <person name="Bernier A.-M."/>
            <person name="Bernard K."/>
        </authorList>
    </citation>
    <scope>NUCLEOTIDE SEQUENCE [LARGE SCALE GENOMIC DNA]</scope>
    <source>
        <strain evidence="3 4">NML120219</strain>
    </source>
</reference>
<dbReference type="RefSeq" id="WP_095552548.1">
    <property type="nucleotide sequence ID" value="NZ_NSJE01000021.1"/>
</dbReference>
<dbReference type="InterPro" id="IPR036165">
    <property type="entry name" value="YefM-like_sf"/>
</dbReference>
<dbReference type="Gene3D" id="3.40.1620.10">
    <property type="entry name" value="YefM-like domain"/>
    <property type="match status" value="1"/>
</dbReference>
<evidence type="ECO:0000313" key="3">
    <source>
        <dbReference type="EMBL" id="PAT41977.1"/>
    </source>
</evidence>
<evidence type="ECO:0000256" key="1">
    <source>
        <dbReference type="ARBA" id="ARBA00009981"/>
    </source>
</evidence>
<dbReference type="SUPFAM" id="SSF143120">
    <property type="entry name" value="YefM-like"/>
    <property type="match status" value="1"/>
</dbReference>
<dbReference type="Proteomes" id="UP000218439">
    <property type="component" value="Unassembled WGS sequence"/>
</dbReference>
<comment type="similarity">
    <text evidence="1 2">Belongs to the phD/YefM antitoxin family.</text>
</comment>
<dbReference type="AlphaFoldDB" id="A0A2A2AW40"/>
<proteinExistence type="inferred from homology"/>
<comment type="function">
    <text evidence="2">Antitoxin component of a type II toxin-antitoxin (TA) system.</text>
</comment>
<protein>
    <recommendedName>
        <fullName evidence="2">Antitoxin</fullName>
    </recommendedName>
</protein>
<sequence>MQTWQMQAAKARFSELVKHAAQEGPQDITLHGKSVAVVLSRELFDRLSGGEQSLVDFMRASPLAGHEEIDFERDRGPGSLPREVSF</sequence>
<gene>
    <name evidence="3" type="ORF">CK621_11700</name>
</gene>
<comment type="caution">
    <text evidence="3">The sequence shown here is derived from an EMBL/GenBank/DDBJ whole genome shotgun (WGS) entry which is preliminary data.</text>
</comment>
<name>A0A2A2AW40_9BURK</name>
<dbReference type="Pfam" id="PF02604">
    <property type="entry name" value="PhdYeFM_antitox"/>
    <property type="match status" value="1"/>
</dbReference>
<dbReference type="InterPro" id="IPR006442">
    <property type="entry name" value="Antitoxin_Phd/YefM"/>
</dbReference>